<dbReference type="GO" id="GO:0003677">
    <property type="term" value="F:DNA binding"/>
    <property type="evidence" value="ECO:0007669"/>
    <property type="project" value="UniProtKB-KW"/>
</dbReference>
<dbReference type="Pfam" id="PF11951">
    <property type="entry name" value="Fungal_trans_2"/>
    <property type="match status" value="1"/>
</dbReference>
<evidence type="ECO:0000256" key="2">
    <source>
        <dbReference type="ARBA" id="ARBA00023125"/>
    </source>
</evidence>
<protein>
    <recommendedName>
        <fullName evidence="5">Zn(2)-C6 fungal-type domain-containing protein</fullName>
    </recommendedName>
</protein>
<evidence type="ECO:0000256" key="3">
    <source>
        <dbReference type="ARBA" id="ARBA00023163"/>
    </source>
</evidence>
<evidence type="ECO:0000313" key="7">
    <source>
        <dbReference type="Proteomes" id="UP001153461"/>
    </source>
</evidence>
<evidence type="ECO:0000256" key="1">
    <source>
        <dbReference type="ARBA" id="ARBA00023015"/>
    </source>
</evidence>
<keyword evidence="1" id="KW-0805">Transcription regulation</keyword>
<dbReference type="AlphaFoldDB" id="A0A9W4HL84"/>
<dbReference type="InterPro" id="IPR021858">
    <property type="entry name" value="Fun_TF"/>
</dbReference>
<evidence type="ECO:0000256" key="4">
    <source>
        <dbReference type="ARBA" id="ARBA00023242"/>
    </source>
</evidence>
<proteinExistence type="predicted"/>
<sequence length="402" mass="45194">MVYRRSHAKSRHGCSNCKGRRVKCGEERPHCTNCVQRKQECVYSTEGPYFFAGKQRKSKRTRQSSIAEQNADPFLASVSATEGHLGAAQTSSVVPTLNMEQLELELQWITQTHDLLARNEETRKVWEVQVLQEALHTPFLMHGILGLSALHLSRLRDQNSQSKWLSIAMSHKNVALSIFSEQLSNINQSNAKAMMSFAGLVVAFRLGSSVIPGSSDGPSLAALIDIFTLARGVQAVAKQQQEFLLKSNFAPLFNITPPELTWPEDIVGAFRRLEELNVQCGQQLVHHDTASYERDISNLRSLSAFTLVQPQSMTLVGGFAIRASKHCLHDLNHRYPFALVVLAHYCGFLHMARKNWCVGTWGSIVLQEIQQLLPPDWQHHLEWPVQQVWGAGSDQFEILMES</sequence>
<organism evidence="6 7">
    <name type="scientific">Penicillium nalgiovense</name>
    <dbReference type="NCBI Taxonomy" id="60175"/>
    <lineage>
        <taxon>Eukaryota</taxon>
        <taxon>Fungi</taxon>
        <taxon>Dikarya</taxon>
        <taxon>Ascomycota</taxon>
        <taxon>Pezizomycotina</taxon>
        <taxon>Eurotiomycetes</taxon>
        <taxon>Eurotiomycetidae</taxon>
        <taxon>Eurotiales</taxon>
        <taxon>Aspergillaceae</taxon>
        <taxon>Penicillium</taxon>
    </lineage>
</organism>
<comment type="caution">
    <text evidence="6">The sequence shown here is derived from an EMBL/GenBank/DDBJ whole genome shotgun (WGS) entry which is preliminary data.</text>
</comment>
<dbReference type="OrthoDB" id="4937900at2759"/>
<dbReference type="GO" id="GO:0008270">
    <property type="term" value="F:zinc ion binding"/>
    <property type="evidence" value="ECO:0007669"/>
    <property type="project" value="InterPro"/>
</dbReference>
<dbReference type="InterPro" id="IPR036864">
    <property type="entry name" value="Zn2-C6_fun-type_DNA-bd_sf"/>
</dbReference>
<dbReference type="InterPro" id="IPR001138">
    <property type="entry name" value="Zn2Cys6_DnaBD"/>
</dbReference>
<feature type="domain" description="Zn(2)-C6 fungal-type" evidence="5">
    <location>
        <begin position="13"/>
        <end position="43"/>
    </location>
</feature>
<name>A0A9W4HL84_PENNA</name>
<dbReference type="SMART" id="SM00066">
    <property type="entry name" value="GAL4"/>
    <property type="match status" value="1"/>
</dbReference>
<dbReference type="PANTHER" id="PTHR47784:SF5">
    <property type="entry name" value="STEROL UPTAKE CONTROL PROTEIN 2"/>
    <property type="match status" value="1"/>
</dbReference>
<reference evidence="6" key="1">
    <citation type="submission" date="2021-07" db="EMBL/GenBank/DDBJ databases">
        <authorList>
            <person name="Branca A.L. A."/>
        </authorList>
    </citation>
    <scope>NUCLEOTIDE SEQUENCE</scope>
</reference>
<dbReference type="EMBL" id="CAJVNV010000111">
    <property type="protein sequence ID" value="CAG8051444.1"/>
    <property type="molecule type" value="Genomic_DNA"/>
</dbReference>
<evidence type="ECO:0000259" key="5">
    <source>
        <dbReference type="PROSITE" id="PS50048"/>
    </source>
</evidence>
<accession>A0A9W4HL84</accession>
<dbReference type="InterPro" id="IPR053157">
    <property type="entry name" value="Sterol_Uptake_Regulator"/>
</dbReference>
<dbReference type="SUPFAM" id="SSF57701">
    <property type="entry name" value="Zn2/Cys6 DNA-binding domain"/>
    <property type="match status" value="1"/>
</dbReference>
<dbReference type="Pfam" id="PF00172">
    <property type="entry name" value="Zn_clus"/>
    <property type="match status" value="1"/>
</dbReference>
<keyword evidence="3" id="KW-0804">Transcription</keyword>
<keyword evidence="2" id="KW-0238">DNA-binding</keyword>
<dbReference type="PROSITE" id="PS00463">
    <property type="entry name" value="ZN2_CY6_FUNGAL_1"/>
    <property type="match status" value="1"/>
</dbReference>
<dbReference type="Proteomes" id="UP001153461">
    <property type="component" value="Unassembled WGS sequence"/>
</dbReference>
<dbReference type="PROSITE" id="PS50048">
    <property type="entry name" value="ZN2_CY6_FUNGAL_2"/>
    <property type="match status" value="1"/>
</dbReference>
<dbReference type="CDD" id="cd00067">
    <property type="entry name" value="GAL4"/>
    <property type="match status" value="1"/>
</dbReference>
<evidence type="ECO:0000313" key="6">
    <source>
        <dbReference type="EMBL" id="CAG8051444.1"/>
    </source>
</evidence>
<dbReference type="GO" id="GO:0001228">
    <property type="term" value="F:DNA-binding transcription activator activity, RNA polymerase II-specific"/>
    <property type="evidence" value="ECO:0007669"/>
    <property type="project" value="TreeGrafter"/>
</dbReference>
<keyword evidence="4" id="KW-0539">Nucleus</keyword>
<gene>
    <name evidence="6" type="ORF">PNAL_LOCUS3304</name>
</gene>
<dbReference type="PANTHER" id="PTHR47784">
    <property type="entry name" value="STEROL UPTAKE CONTROL PROTEIN 2"/>
    <property type="match status" value="1"/>
</dbReference>
<dbReference type="Gene3D" id="4.10.240.10">
    <property type="entry name" value="Zn(2)-C6 fungal-type DNA-binding domain"/>
    <property type="match status" value="1"/>
</dbReference>